<reference evidence="2 3" key="1">
    <citation type="journal article" date="2024" name="Commun. Biol.">
        <title>Comparative genomic analysis of thermophilic fungi reveals convergent evolutionary adaptations and gene losses.</title>
        <authorList>
            <person name="Steindorff A.S."/>
            <person name="Aguilar-Pontes M.V."/>
            <person name="Robinson A.J."/>
            <person name="Andreopoulos B."/>
            <person name="LaButti K."/>
            <person name="Kuo A."/>
            <person name="Mondo S."/>
            <person name="Riley R."/>
            <person name="Otillar R."/>
            <person name="Haridas S."/>
            <person name="Lipzen A."/>
            <person name="Grimwood J."/>
            <person name="Schmutz J."/>
            <person name="Clum A."/>
            <person name="Reid I.D."/>
            <person name="Moisan M.C."/>
            <person name="Butler G."/>
            <person name="Nguyen T.T.M."/>
            <person name="Dewar K."/>
            <person name="Conant G."/>
            <person name="Drula E."/>
            <person name="Henrissat B."/>
            <person name="Hansel C."/>
            <person name="Singer S."/>
            <person name="Hutchinson M.I."/>
            <person name="de Vries R.P."/>
            <person name="Natvig D.O."/>
            <person name="Powell A.J."/>
            <person name="Tsang A."/>
            <person name="Grigoriev I.V."/>
        </authorList>
    </citation>
    <scope>NUCLEOTIDE SEQUENCE [LARGE SCALE GENOMIC DNA]</scope>
    <source>
        <strain evidence="2 3">ATCC 24622</strain>
    </source>
</reference>
<feature type="region of interest" description="Disordered" evidence="1">
    <location>
        <begin position="1"/>
        <end position="23"/>
    </location>
</feature>
<accession>A0ABR3W771</accession>
<keyword evidence="3" id="KW-1185">Reference proteome</keyword>
<dbReference type="EMBL" id="JAZHXJ010000651">
    <property type="protein sequence ID" value="KAL1854843.1"/>
    <property type="molecule type" value="Genomic_DNA"/>
</dbReference>
<feature type="compositionally biased region" description="Low complexity" evidence="1">
    <location>
        <begin position="1"/>
        <end position="12"/>
    </location>
</feature>
<protein>
    <submittedName>
        <fullName evidence="2">Uncharacterized protein</fullName>
    </submittedName>
</protein>
<evidence type="ECO:0000313" key="3">
    <source>
        <dbReference type="Proteomes" id="UP001586593"/>
    </source>
</evidence>
<comment type="caution">
    <text evidence="2">The sequence shown here is derived from an EMBL/GenBank/DDBJ whole genome shotgun (WGS) entry which is preliminary data.</text>
</comment>
<proteinExistence type="predicted"/>
<name>A0ABR3W771_9PEZI</name>
<organism evidence="2 3">
    <name type="scientific">Phialemonium thermophilum</name>
    <dbReference type="NCBI Taxonomy" id="223376"/>
    <lineage>
        <taxon>Eukaryota</taxon>
        <taxon>Fungi</taxon>
        <taxon>Dikarya</taxon>
        <taxon>Ascomycota</taxon>
        <taxon>Pezizomycotina</taxon>
        <taxon>Sordariomycetes</taxon>
        <taxon>Sordariomycetidae</taxon>
        <taxon>Cephalothecales</taxon>
        <taxon>Cephalothecaceae</taxon>
        <taxon>Phialemonium</taxon>
    </lineage>
</organism>
<dbReference type="Proteomes" id="UP001586593">
    <property type="component" value="Unassembled WGS sequence"/>
</dbReference>
<evidence type="ECO:0000313" key="2">
    <source>
        <dbReference type="EMBL" id="KAL1854843.1"/>
    </source>
</evidence>
<sequence length="161" mass="17357">MPSPSHSSSSPSGRNLTSPYGRAPWGLQGEMHRLAPRLDGTGETLAARGQQPLTGPASRCSCVCPPLVFSKLNLALLHLQSIHRSLGVVGRMSPQVWSRFAHAQELSTSLRMLSQPRQTISPWCSSRPPPVSRMRVQLTTTLPGRQGLPNADPNVSRGSSC</sequence>
<evidence type="ECO:0000256" key="1">
    <source>
        <dbReference type="SAM" id="MobiDB-lite"/>
    </source>
</evidence>
<gene>
    <name evidence="2" type="ORF">VTK73DRAFT_8688</name>
</gene>